<dbReference type="PROSITE" id="PS51257">
    <property type="entry name" value="PROKAR_LIPOPROTEIN"/>
    <property type="match status" value="1"/>
</dbReference>
<reference evidence="3 4" key="1">
    <citation type="submission" date="2020-08" db="EMBL/GenBank/DDBJ databases">
        <title>Genome sequence of Sphingomonas lutea KCTC 23642T.</title>
        <authorList>
            <person name="Hyun D.-W."/>
            <person name="Bae J.-W."/>
        </authorList>
    </citation>
    <scope>NUCLEOTIDE SEQUENCE [LARGE SCALE GENOMIC DNA]</scope>
    <source>
        <strain evidence="3 4">KCTC 23642</strain>
    </source>
</reference>
<dbReference type="KEGG" id="slut:H9L13_05225"/>
<keyword evidence="2" id="KW-0472">Membrane</keyword>
<sequence length="375" mass="40163">MSKRSSRLAKELMVAGLAVLLLAAALVALSCTVGGNDARAGLQGLVRAICPPANRNVVPAPGGWGALTGIIFLIVLGIACLIVGAILTFRPARSAEDDQVEINRHQPTTAVEAPPAASFGRCEKRTPRRSAEPSQAWSLMDTIRNQVELGQLDTALEMAGRAIVESGNPRLIKALNDSRPLDCDWTQVVAAAIEADFDAKAAGREGCRDILLQLSAFPEDRTVFTSGFFGPRPPQSDSDRLEHGQRAPSRVGRSEAIDVPGLAALAALESDAGLSGQQRIEQERLAGTLLVLRFLETIRRYAADMGFPFPVTLRAGVESVGGEDAIRQLSPRLHIGLAEPGRADWRRRRATARRSLRPAWRSLADRLPGSGGRAP</sequence>
<evidence type="ECO:0000313" key="4">
    <source>
        <dbReference type="Proteomes" id="UP000515971"/>
    </source>
</evidence>
<dbReference type="Proteomes" id="UP000515971">
    <property type="component" value="Chromosome"/>
</dbReference>
<protein>
    <submittedName>
        <fullName evidence="3">Uncharacterized protein</fullName>
    </submittedName>
</protein>
<gene>
    <name evidence="3" type="ORF">H9L13_05225</name>
</gene>
<feature type="transmembrane region" description="Helical" evidence="2">
    <location>
        <begin position="64"/>
        <end position="89"/>
    </location>
</feature>
<dbReference type="RefSeq" id="WP_187539641.1">
    <property type="nucleotide sequence ID" value="NZ_BAABJT010000001.1"/>
</dbReference>
<keyword evidence="2" id="KW-1133">Transmembrane helix</keyword>
<dbReference type="EMBL" id="CP060718">
    <property type="protein sequence ID" value="QNN68276.1"/>
    <property type="molecule type" value="Genomic_DNA"/>
</dbReference>
<keyword evidence="2" id="KW-0812">Transmembrane</keyword>
<proteinExistence type="predicted"/>
<name>A0A7G9SKA1_9SPHN</name>
<evidence type="ECO:0000256" key="1">
    <source>
        <dbReference type="SAM" id="MobiDB-lite"/>
    </source>
</evidence>
<accession>A0A7G9SKA1</accession>
<evidence type="ECO:0000256" key="2">
    <source>
        <dbReference type="SAM" id="Phobius"/>
    </source>
</evidence>
<organism evidence="3 4">
    <name type="scientific">Sphingomonas lutea</name>
    <dbReference type="NCBI Taxonomy" id="1045317"/>
    <lineage>
        <taxon>Bacteria</taxon>
        <taxon>Pseudomonadati</taxon>
        <taxon>Pseudomonadota</taxon>
        <taxon>Alphaproteobacteria</taxon>
        <taxon>Sphingomonadales</taxon>
        <taxon>Sphingomonadaceae</taxon>
        <taxon>Sphingomonas</taxon>
    </lineage>
</organism>
<evidence type="ECO:0000313" key="3">
    <source>
        <dbReference type="EMBL" id="QNN68276.1"/>
    </source>
</evidence>
<keyword evidence="4" id="KW-1185">Reference proteome</keyword>
<dbReference type="AlphaFoldDB" id="A0A7G9SKA1"/>
<feature type="region of interest" description="Disordered" evidence="1">
    <location>
        <begin position="226"/>
        <end position="252"/>
    </location>
</feature>